<name>A0A9R1T597_9HYME</name>
<comment type="similarity">
    <text evidence="1">Belongs to the FAM154 family.</text>
</comment>
<protein>
    <submittedName>
        <fullName evidence="3">Protein FAM154B-like</fullName>
    </submittedName>
</protein>
<dbReference type="KEGG" id="fas:105266794"/>
<sequence length="483" mass="54595">MEVHPVCTKVQEKSSTPYYRSKGCPAPRPGAKCRSYYIQPPRVQSFAPKRSFCPPEVTLDTTTTYHTSYLNNKSDKYSRLAPIRPSENLHTSNERFHDGTTSRMSYKPVWEVVKAKPVVPLPRRNMFEGPMQTTTTVKQDFCEKYIDKAQLIIPCGNIRTSRARFDGETTSGFSYLAPGPVDQIQSFKPINKYCEPEQKLSNETTTKLSYPPVQVLPREFHPWAQKPKYTRSNVAMDACTTYSNSFLTESNVPMREKPIVPVGNKNLIQGDDAIFRGNTHYSEIFVPHRNERVAPIIPCKNIALSDQKMAHHTTSQLSYQVVNCEKRNPIRPKERSILSAEGPIPSNTTNRDDFGPKITDKPSAIVPCDNIHNSKAPLEASTTSQFSYMNPGRVTPLESFKPLARYNIPTSKLDTDTVNKLSFKTWNLEPKASLPWAQKVKYQTPTSRMQGESTYLNSFPPPGEFIEECDAPESCTPAPDLQQ</sequence>
<dbReference type="GO" id="GO:0005879">
    <property type="term" value="C:axonemal microtubule"/>
    <property type="evidence" value="ECO:0007669"/>
    <property type="project" value="TreeGrafter"/>
</dbReference>
<dbReference type="OrthoDB" id="365640at2759"/>
<dbReference type="AlphaFoldDB" id="A0A9R1T597"/>
<organism evidence="2 3">
    <name type="scientific">Fopius arisanus</name>
    <dbReference type="NCBI Taxonomy" id="64838"/>
    <lineage>
        <taxon>Eukaryota</taxon>
        <taxon>Metazoa</taxon>
        <taxon>Ecdysozoa</taxon>
        <taxon>Arthropoda</taxon>
        <taxon>Hexapoda</taxon>
        <taxon>Insecta</taxon>
        <taxon>Pterygota</taxon>
        <taxon>Neoptera</taxon>
        <taxon>Endopterygota</taxon>
        <taxon>Hymenoptera</taxon>
        <taxon>Apocrita</taxon>
        <taxon>Ichneumonoidea</taxon>
        <taxon>Braconidae</taxon>
        <taxon>Opiinae</taxon>
        <taxon>Fopius</taxon>
    </lineage>
</organism>
<dbReference type="GO" id="GO:0036064">
    <property type="term" value="C:ciliary basal body"/>
    <property type="evidence" value="ECO:0007669"/>
    <property type="project" value="TreeGrafter"/>
</dbReference>
<evidence type="ECO:0000313" key="2">
    <source>
        <dbReference type="Proteomes" id="UP000694866"/>
    </source>
</evidence>
<proteinExistence type="inferred from homology"/>
<keyword evidence="2" id="KW-1185">Reference proteome</keyword>
<dbReference type="RefSeq" id="XP_011303514.1">
    <property type="nucleotide sequence ID" value="XM_011305212.1"/>
</dbReference>
<evidence type="ECO:0000313" key="3">
    <source>
        <dbReference type="RefSeq" id="XP_011303514.1"/>
    </source>
</evidence>
<dbReference type="GeneID" id="105266794"/>
<dbReference type="GO" id="GO:0036126">
    <property type="term" value="C:sperm flagellum"/>
    <property type="evidence" value="ECO:0007669"/>
    <property type="project" value="TreeGrafter"/>
</dbReference>
<reference evidence="3" key="1">
    <citation type="submission" date="2025-08" db="UniProtKB">
        <authorList>
            <consortium name="RefSeq"/>
        </authorList>
    </citation>
    <scope>IDENTIFICATION</scope>
    <source>
        <strain evidence="3">USDA-PBARC FA_bdor</strain>
        <tissue evidence="3">Whole organism</tissue>
    </source>
</reference>
<dbReference type="PANTHER" id="PTHR31516:SF17">
    <property type="entry name" value="STABILIZER OF AXONEMAL MICROTUBULES 2"/>
    <property type="match status" value="1"/>
</dbReference>
<dbReference type="GO" id="GO:0008017">
    <property type="term" value="F:microtubule binding"/>
    <property type="evidence" value="ECO:0007669"/>
    <property type="project" value="InterPro"/>
</dbReference>
<accession>A0A9R1T597</accession>
<gene>
    <name evidence="3" type="primary">LOC105266794</name>
</gene>
<dbReference type="GO" id="GO:0005814">
    <property type="term" value="C:centriole"/>
    <property type="evidence" value="ECO:0007669"/>
    <property type="project" value="TreeGrafter"/>
</dbReference>
<evidence type="ECO:0000256" key="1">
    <source>
        <dbReference type="ARBA" id="ARBA00008738"/>
    </source>
</evidence>
<dbReference type="PANTHER" id="PTHR31516">
    <property type="entry name" value="STABILIZER OF AXONEMAL MICROTUBULES 2"/>
    <property type="match status" value="1"/>
</dbReference>
<dbReference type="InterPro" id="IPR033336">
    <property type="entry name" value="SAXO1/2"/>
</dbReference>
<dbReference type="Proteomes" id="UP000694866">
    <property type="component" value="Unplaced"/>
</dbReference>